<sequence>MIHALHERSPVHVGEVVVVQGSGPVGLAAGIGDRYFDVVGGRVVKAVLES</sequence>
<dbReference type="Proteomes" id="UP001500683">
    <property type="component" value="Unassembled WGS sequence"/>
</dbReference>
<accession>A0ABP7VKJ9</accession>
<reference evidence="2" key="1">
    <citation type="journal article" date="2019" name="Int. J. Syst. Evol. Microbiol.">
        <title>The Global Catalogue of Microorganisms (GCM) 10K type strain sequencing project: providing services to taxonomists for standard genome sequencing and annotation.</title>
        <authorList>
            <consortium name="The Broad Institute Genomics Platform"/>
            <consortium name="The Broad Institute Genome Sequencing Center for Infectious Disease"/>
            <person name="Wu L."/>
            <person name="Ma J."/>
        </authorList>
    </citation>
    <scope>NUCLEOTIDE SEQUENCE [LARGE SCALE GENOMIC DNA]</scope>
    <source>
        <strain evidence="2">JCM 16702</strain>
    </source>
</reference>
<dbReference type="EMBL" id="BAAAZG010000015">
    <property type="protein sequence ID" value="GAA4069328.1"/>
    <property type="molecule type" value="Genomic_DNA"/>
</dbReference>
<keyword evidence="2" id="KW-1185">Reference proteome</keyword>
<name>A0ABP7VKJ9_9ACTN</name>
<evidence type="ECO:0000313" key="1">
    <source>
        <dbReference type="EMBL" id="GAA4069328.1"/>
    </source>
</evidence>
<organism evidence="1 2">
    <name type="scientific">Actinomadura miaoliensis</name>
    <dbReference type="NCBI Taxonomy" id="430685"/>
    <lineage>
        <taxon>Bacteria</taxon>
        <taxon>Bacillati</taxon>
        <taxon>Actinomycetota</taxon>
        <taxon>Actinomycetes</taxon>
        <taxon>Streptosporangiales</taxon>
        <taxon>Thermomonosporaceae</taxon>
        <taxon>Actinomadura</taxon>
    </lineage>
</organism>
<comment type="caution">
    <text evidence="1">The sequence shown here is derived from an EMBL/GenBank/DDBJ whole genome shotgun (WGS) entry which is preliminary data.</text>
</comment>
<evidence type="ECO:0000313" key="2">
    <source>
        <dbReference type="Proteomes" id="UP001500683"/>
    </source>
</evidence>
<protein>
    <submittedName>
        <fullName evidence="1">Uncharacterized protein</fullName>
    </submittedName>
</protein>
<gene>
    <name evidence="1" type="ORF">GCM10022214_25630</name>
</gene>
<proteinExistence type="predicted"/>